<gene>
    <name evidence="1" type="ORF">LIER_14146</name>
</gene>
<accession>A0AAV3Q0J7</accession>
<proteinExistence type="predicted"/>
<comment type="caution">
    <text evidence="1">The sequence shown here is derived from an EMBL/GenBank/DDBJ whole genome shotgun (WGS) entry which is preliminary data.</text>
</comment>
<name>A0AAV3Q0J7_LITER</name>
<reference evidence="1 2" key="1">
    <citation type="submission" date="2024-01" db="EMBL/GenBank/DDBJ databases">
        <title>The complete chloroplast genome sequence of Lithospermum erythrorhizon: insights into the phylogenetic relationship among Boraginaceae species and the maternal lineages of purple gromwells.</title>
        <authorList>
            <person name="Okada T."/>
            <person name="Watanabe K."/>
        </authorList>
    </citation>
    <scope>NUCLEOTIDE SEQUENCE [LARGE SCALE GENOMIC DNA]</scope>
</reference>
<dbReference type="AlphaFoldDB" id="A0AAV3Q0J7"/>
<evidence type="ECO:0000313" key="1">
    <source>
        <dbReference type="EMBL" id="GAA0156722.1"/>
    </source>
</evidence>
<dbReference type="EMBL" id="BAABME010002932">
    <property type="protein sequence ID" value="GAA0156722.1"/>
    <property type="molecule type" value="Genomic_DNA"/>
</dbReference>
<organism evidence="1 2">
    <name type="scientific">Lithospermum erythrorhizon</name>
    <name type="common">Purple gromwell</name>
    <name type="synonym">Lithospermum officinale var. erythrorhizon</name>
    <dbReference type="NCBI Taxonomy" id="34254"/>
    <lineage>
        <taxon>Eukaryota</taxon>
        <taxon>Viridiplantae</taxon>
        <taxon>Streptophyta</taxon>
        <taxon>Embryophyta</taxon>
        <taxon>Tracheophyta</taxon>
        <taxon>Spermatophyta</taxon>
        <taxon>Magnoliopsida</taxon>
        <taxon>eudicotyledons</taxon>
        <taxon>Gunneridae</taxon>
        <taxon>Pentapetalae</taxon>
        <taxon>asterids</taxon>
        <taxon>lamiids</taxon>
        <taxon>Boraginales</taxon>
        <taxon>Boraginaceae</taxon>
        <taxon>Boraginoideae</taxon>
        <taxon>Lithospermeae</taxon>
        <taxon>Lithospermum</taxon>
    </lineage>
</organism>
<evidence type="ECO:0000313" key="2">
    <source>
        <dbReference type="Proteomes" id="UP001454036"/>
    </source>
</evidence>
<keyword evidence="2" id="KW-1185">Reference proteome</keyword>
<dbReference type="Proteomes" id="UP001454036">
    <property type="component" value="Unassembled WGS sequence"/>
</dbReference>
<protein>
    <submittedName>
        <fullName evidence="1">Uncharacterized protein</fullName>
    </submittedName>
</protein>
<sequence length="185" mass="20819">MAVPTVEEVVERQTPIPNAGYEPGQVSCSSRQALCLLLGSRTLHGLHCRYLVRARLNTLLADHIAKELSRGYSKNTLIRVEPKLILQQVIKALLEIGLMIRRLPALDEHVIYVDLHVSANLSREHLVYHPLVRVPGGLQAEGHDLSVIDDILSYKRGLLHIFLRHEYLMVSLESIQKINYLVPGA</sequence>